<dbReference type="EnsemblMetazoa" id="AALFPA23_000629.R462">
    <property type="protein sequence ID" value="AALFPA23_000629.P462"/>
    <property type="gene ID" value="AALFPA23_000629"/>
</dbReference>
<evidence type="ECO:0000259" key="13">
    <source>
        <dbReference type="PROSITE" id="PS50157"/>
    </source>
</evidence>
<evidence type="ECO:0000256" key="11">
    <source>
        <dbReference type="SAM" id="MobiDB-lite"/>
    </source>
</evidence>
<feature type="compositionally biased region" description="Polar residues" evidence="11">
    <location>
        <begin position="255"/>
        <end position="274"/>
    </location>
</feature>
<dbReference type="Pfam" id="PF00651">
    <property type="entry name" value="BTB"/>
    <property type="match status" value="1"/>
</dbReference>
<dbReference type="CDD" id="cd18186">
    <property type="entry name" value="BTB_POZ_ZBTB_KLHL-like"/>
    <property type="match status" value="1"/>
</dbReference>
<keyword evidence="5" id="KW-0862">Zinc</keyword>
<evidence type="ECO:0000259" key="12">
    <source>
        <dbReference type="PROSITE" id="PS50097"/>
    </source>
</evidence>
<reference evidence="15" key="1">
    <citation type="journal article" date="2015" name="Proc. Natl. Acad. Sci. U.S.A.">
        <title>Genome sequence of the Asian Tiger mosquito, Aedes albopictus, reveals insights into its biology, genetics, and evolution.</title>
        <authorList>
            <person name="Chen X.G."/>
            <person name="Jiang X."/>
            <person name="Gu J."/>
            <person name="Xu M."/>
            <person name="Wu Y."/>
            <person name="Deng Y."/>
            <person name="Zhang C."/>
            <person name="Bonizzoni M."/>
            <person name="Dermauw W."/>
            <person name="Vontas J."/>
            <person name="Armbruster P."/>
            <person name="Huang X."/>
            <person name="Yang Y."/>
            <person name="Zhang H."/>
            <person name="He W."/>
            <person name="Peng H."/>
            <person name="Liu Y."/>
            <person name="Wu K."/>
            <person name="Chen J."/>
            <person name="Lirakis M."/>
            <person name="Topalis P."/>
            <person name="Van Leeuwen T."/>
            <person name="Hall A.B."/>
            <person name="Jiang X."/>
            <person name="Thorpe C."/>
            <person name="Mueller R.L."/>
            <person name="Sun C."/>
            <person name="Waterhouse R.M."/>
            <person name="Yan G."/>
            <person name="Tu Z.J."/>
            <person name="Fang X."/>
            <person name="James A.A."/>
        </authorList>
    </citation>
    <scope>NUCLEOTIDE SEQUENCE [LARGE SCALE GENOMIC DNA]</scope>
    <source>
        <strain evidence="15">Foshan</strain>
    </source>
</reference>
<evidence type="ECO:0000256" key="8">
    <source>
        <dbReference type="ARBA" id="ARBA00023163"/>
    </source>
</evidence>
<feature type="region of interest" description="Disordered" evidence="11">
    <location>
        <begin position="225"/>
        <end position="280"/>
    </location>
</feature>
<evidence type="ECO:0000313" key="15">
    <source>
        <dbReference type="Proteomes" id="UP000069940"/>
    </source>
</evidence>
<dbReference type="PANTHER" id="PTHR46105:SF5">
    <property type="entry name" value="ZINC FINGER AND BTB DOMAIN-CONTAINING PROTEIN 44 ISOFORM X1"/>
    <property type="match status" value="1"/>
</dbReference>
<evidence type="ECO:0000256" key="2">
    <source>
        <dbReference type="ARBA" id="ARBA00022723"/>
    </source>
</evidence>
<keyword evidence="15" id="KW-1185">Reference proteome</keyword>
<keyword evidence="3" id="KW-0677">Repeat</keyword>
<protein>
    <recommendedName>
        <fullName evidence="16">BTB domain-containing protein</fullName>
    </recommendedName>
</protein>
<dbReference type="SMART" id="SM00225">
    <property type="entry name" value="BTB"/>
    <property type="match status" value="1"/>
</dbReference>
<evidence type="ECO:0000256" key="6">
    <source>
        <dbReference type="ARBA" id="ARBA00023015"/>
    </source>
</evidence>
<dbReference type="Gene3D" id="3.30.160.60">
    <property type="entry name" value="Classic Zinc Finger"/>
    <property type="match status" value="1"/>
</dbReference>
<evidence type="ECO:0000256" key="7">
    <source>
        <dbReference type="ARBA" id="ARBA00023125"/>
    </source>
</evidence>
<dbReference type="Proteomes" id="UP000069940">
    <property type="component" value="Unassembled WGS sequence"/>
</dbReference>
<evidence type="ECO:0000256" key="9">
    <source>
        <dbReference type="ARBA" id="ARBA00023242"/>
    </source>
</evidence>
<dbReference type="PANTHER" id="PTHR46105">
    <property type="entry name" value="AGAP004733-PA"/>
    <property type="match status" value="1"/>
</dbReference>
<dbReference type="PROSITE" id="PS50097">
    <property type="entry name" value="BTB"/>
    <property type="match status" value="1"/>
</dbReference>
<evidence type="ECO:0000313" key="14">
    <source>
        <dbReference type="EnsemblMetazoa" id="AALFPA23_000629.P462"/>
    </source>
</evidence>
<dbReference type="Gene3D" id="3.30.710.10">
    <property type="entry name" value="Potassium Channel Kv1.1, Chain A"/>
    <property type="match status" value="1"/>
</dbReference>
<proteinExistence type="predicted"/>
<organism evidence="14 15">
    <name type="scientific">Aedes albopictus</name>
    <name type="common">Asian tiger mosquito</name>
    <name type="synonym">Stegomyia albopicta</name>
    <dbReference type="NCBI Taxonomy" id="7160"/>
    <lineage>
        <taxon>Eukaryota</taxon>
        <taxon>Metazoa</taxon>
        <taxon>Ecdysozoa</taxon>
        <taxon>Arthropoda</taxon>
        <taxon>Hexapoda</taxon>
        <taxon>Insecta</taxon>
        <taxon>Pterygota</taxon>
        <taxon>Neoptera</taxon>
        <taxon>Endopterygota</taxon>
        <taxon>Diptera</taxon>
        <taxon>Nematocera</taxon>
        <taxon>Culicoidea</taxon>
        <taxon>Culicidae</taxon>
        <taxon>Culicinae</taxon>
        <taxon>Aedini</taxon>
        <taxon>Aedes</taxon>
        <taxon>Stegomyia</taxon>
    </lineage>
</organism>
<keyword evidence="9" id="KW-0539">Nucleus</keyword>
<dbReference type="SUPFAM" id="SSF57667">
    <property type="entry name" value="beta-beta-alpha zinc fingers"/>
    <property type="match status" value="1"/>
</dbReference>
<dbReference type="SUPFAM" id="SSF54695">
    <property type="entry name" value="POZ domain"/>
    <property type="match status" value="1"/>
</dbReference>
<feature type="domain" description="BTB" evidence="12">
    <location>
        <begin position="16"/>
        <end position="90"/>
    </location>
</feature>
<dbReference type="GeneID" id="109428799"/>
<evidence type="ECO:0000256" key="5">
    <source>
        <dbReference type="ARBA" id="ARBA00022833"/>
    </source>
</evidence>
<dbReference type="RefSeq" id="XP_019560197.2">
    <property type="nucleotide sequence ID" value="XM_019704652.3"/>
</dbReference>
<dbReference type="InterPro" id="IPR011333">
    <property type="entry name" value="SKP1/BTB/POZ_sf"/>
</dbReference>
<reference evidence="14" key="2">
    <citation type="submission" date="2025-05" db="UniProtKB">
        <authorList>
            <consortium name="EnsemblMetazoa"/>
        </authorList>
    </citation>
    <scope>IDENTIFICATION</scope>
    <source>
        <strain evidence="14">Foshan</strain>
    </source>
</reference>
<evidence type="ECO:0000256" key="10">
    <source>
        <dbReference type="PROSITE-ProRule" id="PRU00042"/>
    </source>
</evidence>
<feature type="compositionally biased region" description="Basic and acidic residues" evidence="11">
    <location>
        <begin position="228"/>
        <end position="246"/>
    </location>
</feature>
<feature type="domain" description="C2H2-type" evidence="13">
    <location>
        <begin position="468"/>
        <end position="496"/>
    </location>
</feature>
<dbReference type="InterPro" id="IPR050457">
    <property type="entry name" value="ZnFinger_BTB_dom_contain"/>
</dbReference>
<accession>A0ABM1XKX6</accession>
<evidence type="ECO:0000256" key="3">
    <source>
        <dbReference type="ARBA" id="ARBA00022737"/>
    </source>
</evidence>
<evidence type="ECO:0000256" key="4">
    <source>
        <dbReference type="ARBA" id="ARBA00022771"/>
    </source>
</evidence>
<dbReference type="InterPro" id="IPR013087">
    <property type="entry name" value="Znf_C2H2_type"/>
</dbReference>
<dbReference type="PROSITE" id="PS50157">
    <property type="entry name" value="ZINC_FINGER_C2H2_2"/>
    <property type="match status" value="1"/>
</dbReference>
<evidence type="ECO:0000256" key="1">
    <source>
        <dbReference type="ARBA" id="ARBA00004123"/>
    </source>
</evidence>
<sequence length="497" mass="53937">MMFTNWLAPPTTSLPPDTIIEVGPPPFTRYAAHSALVSVHSGYLRAALRSDNSTGNATTDTIQIYVPNVTAEQFTPLLTYMYTGFLDLNIENIFGVLLATHILHMPRALELCRSFLSATQTENYFGGLNVLPSSASVASGGLKLKPELPETGKVVRPIASKATGIGLNFIAPPTSHILLPSTHTPFKSLSTVVVGTPTVIVENAENSSPPPGNAKIAALTENSAPVAERGHHAADVDEKSPKESNQKRQSKSLKRGNSNKSESVVTTSNSGTAKDSSKVQSDKGVIIDIASCDGPVRFRRVLNDSYGLNSNNSNVPPPEDSKAHSRYMSSSFHQQMVRNINERKQNLTTLGESYSCVSSQKDENSQDNNQSQSSQQSTASAAAAAAATTGEMYNCVYCKHTFKSQYCYQKHAKRHLIPLSLDSSSAVGSVAVATELSTEGEMDIPGPRYEKPGSKREVKPLDMNVQYYPCKTCGSKFPSYYFVHKHRKMCHAEEEII</sequence>
<evidence type="ECO:0008006" key="16">
    <source>
        <dbReference type="Google" id="ProtNLM"/>
    </source>
</evidence>
<keyword evidence="7" id="KW-0238">DNA-binding</keyword>
<name>A0ABM1XKX6_AEDAL</name>
<dbReference type="PROSITE" id="PS00028">
    <property type="entry name" value="ZINC_FINGER_C2H2_1"/>
    <property type="match status" value="2"/>
</dbReference>
<feature type="region of interest" description="Disordered" evidence="11">
    <location>
        <begin position="355"/>
        <end position="377"/>
    </location>
</feature>
<dbReference type="InterPro" id="IPR036236">
    <property type="entry name" value="Znf_C2H2_sf"/>
</dbReference>
<keyword evidence="8" id="KW-0804">Transcription</keyword>
<dbReference type="SMART" id="SM00355">
    <property type="entry name" value="ZnF_C2H2"/>
    <property type="match status" value="2"/>
</dbReference>
<dbReference type="InterPro" id="IPR000210">
    <property type="entry name" value="BTB/POZ_dom"/>
</dbReference>
<keyword evidence="4 10" id="KW-0863">Zinc-finger</keyword>
<keyword evidence="6" id="KW-0805">Transcription regulation</keyword>
<comment type="subcellular location">
    <subcellularLocation>
        <location evidence="1">Nucleus</location>
    </subcellularLocation>
</comment>
<keyword evidence="2" id="KW-0479">Metal-binding</keyword>
<feature type="region of interest" description="Disordered" evidence="11">
    <location>
        <begin position="305"/>
        <end position="326"/>
    </location>
</feature>